<dbReference type="Ensembl" id="ENSMAMT00000060453.1">
    <property type="protein sequence ID" value="ENSMAMP00000061905.1"/>
    <property type="gene ID" value="ENSMAMG00000027493.1"/>
</dbReference>
<reference evidence="3" key="1">
    <citation type="submission" date="2025-08" db="UniProtKB">
        <authorList>
            <consortium name="Ensembl"/>
        </authorList>
    </citation>
    <scope>IDENTIFICATION</scope>
</reference>
<dbReference type="AlphaFoldDB" id="A0A7N8Y9T9"/>
<dbReference type="SUPFAM" id="SSF56436">
    <property type="entry name" value="C-type lectin-like"/>
    <property type="match status" value="1"/>
</dbReference>
<evidence type="ECO:0000313" key="4">
    <source>
        <dbReference type="Proteomes" id="UP000261640"/>
    </source>
</evidence>
<evidence type="ECO:0000256" key="1">
    <source>
        <dbReference type="SAM" id="SignalP"/>
    </source>
</evidence>
<dbReference type="InterPro" id="IPR001304">
    <property type="entry name" value="C-type_lectin-like"/>
</dbReference>
<dbReference type="InParanoid" id="A0A7N8Y9T9"/>
<dbReference type="PANTHER" id="PTHR45784:SF3">
    <property type="entry name" value="C-TYPE LECTIN DOMAIN FAMILY 4 MEMBER K-LIKE-RELATED"/>
    <property type="match status" value="1"/>
</dbReference>
<reference evidence="3" key="2">
    <citation type="submission" date="2025-09" db="UniProtKB">
        <authorList>
            <consortium name="Ensembl"/>
        </authorList>
    </citation>
    <scope>IDENTIFICATION</scope>
</reference>
<dbReference type="PROSITE" id="PS50041">
    <property type="entry name" value="C_TYPE_LECTIN_2"/>
    <property type="match status" value="1"/>
</dbReference>
<feature type="chain" id="PRO_5031153446" description="C-type lectin domain-containing protein" evidence="1">
    <location>
        <begin position="20"/>
        <end position="128"/>
    </location>
</feature>
<accession>A0A7N8Y9T9</accession>
<dbReference type="Proteomes" id="UP000261640">
    <property type="component" value="Unplaced"/>
</dbReference>
<feature type="domain" description="C-type lectin" evidence="2">
    <location>
        <begin position="24"/>
        <end position="123"/>
    </location>
</feature>
<organism evidence="3 4">
    <name type="scientific">Mastacembelus armatus</name>
    <name type="common">zig-zag eel</name>
    <dbReference type="NCBI Taxonomy" id="205130"/>
    <lineage>
        <taxon>Eukaryota</taxon>
        <taxon>Metazoa</taxon>
        <taxon>Chordata</taxon>
        <taxon>Craniata</taxon>
        <taxon>Vertebrata</taxon>
        <taxon>Euteleostomi</taxon>
        <taxon>Actinopterygii</taxon>
        <taxon>Neopterygii</taxon>
        <taxon>Teleostei</taxon>
        <taxon>Neoteleostei</taxon>
        <taxon>Acanthomorphata</taxon>
        <taxon>Anabantaria</taxon>
        <taxon>Synbranchiformes</taxon>
        <taxon>Mastacembelidae</taxon>
        <taxon>Mastacembelus</taxon>
    </lineage>
</organism>
<sequence>ISVRCDLVLLAVLLSSTAALYANANGKSYVVVNSLLRWPDAQTYCRKFHTDLALVENAEDNAALPVIHVTKFAWIGLYRMPWSWSDKSIVTFTNFDVGQPDNQGGEHCVVDNPDHFWHDASCSISSTV</sequence>
<dbReference type="InterPro" id="IPR016186">
    <property type="entry name" value="C-type_lectin-like/link_sf"/>
</dbReference>
<name>A0A7N8Y9T9_9TELE</name>
<dbReference type="GeneTree" id="ENSGT01030000235115"/>
<dbReference type="Gene3D" id="3.10.100.10">
    <property type="entry name" value="Mannose-Binding Protein A, subunit A"/>
    <property type="match status" value="1"/>
</dbReference>
<proteinExistence type="predicted"/>
<keyword evidence="4" id="KW-1185">Reference proteome</keyword>
<evidence type="ECO:0000259" key="2">
    <source>
        <dbReference type="PROSITE" id="PS50041"/>
    </source>
</evidence>
<protein>
    <recommendedName>
        <fullName evidence="2">C-type lectin domain-containing protein</fullName>
    </recommendedName>
</protein>
<evidence type="ECO:0000313" key="3">
    <source>
        <dbReference type="Ensembl" id="ENSMAMP00000061905.1"/>
    </source>
</evidence>
<dbReference type="InterPro" id="IPR016187">
    <property type="entry name" value="CTDL_fold"/>
</dbReference>
<dbReference type="SMART" id="SM00034">
    <property type="entry name" value="CLECT"/>
    <property type="match status" value="1"/>
</dbReference>
<feature type="signal peptide" evidence="1">
    <location>
        <begin position="1"/>
        <end position="19"/>
    </location>
</feature>
<dbReference type="Pfam" id="PF00059">
    <property type="entry name" value="Lectin_C"/>
    <property type="match status" value="1"/>
</dbReference>
<keyword evidence="1" id="KW-0732">Signal</keyword>
<dbReference type="PANTHER" id="PTHR45784">
    <property type="entry name" value="C-TYPE LECTIN DOMAIN FAMILY 20 MEMBER A-RELATED"/>
    <property type="match status" value="1"/>
</dbReference>